<dbReference type="Proteomes" id="UP000789920">
    <property type="component" value="Unassembled WGS sequence"/>
</dbReference>
<evidence type="ECO:0000313" key="1">
    <source>
        <dbReference type="EMBL" id="CAG8829659.1"/>
    </source>
</evidence>
<sequence length="165" mass="19389">KACEEIEITGPIQEMLLRCLKKLDPKTKINDPKSFNGKLGSMDALVKTCYENSQDILNKEQFENRPEISFVRKLMRCYYFIVGKSNPLSVKTMVDNLFKVTDLESEKIFNKKIWQNIIKKEYDLVPNFNPKHNLDGLRLVMIRLFFTNYTIVIGFLKKKNQTMIQ</sequence>
<name>A0ACA9S6S2_9GLOM</name>
<feature type="non-terminal residue" evidence="1">
    <location>
        <position position="1"/>
    </location>
</feature>
<keyword evidence="2" id="KW-1185">Reference proteome</keyword>
<organism evidence="1 2">
    <name type="scientific">Racocetra persica</name>
    <dbReference type="NCBI Taxonomy" id="160502"/>
    <lineage>
        <taxon>Eukaryota</taxon>
        <taxon>Fungi</taxon>
        <taxon>Fungi incertae sedis</taxon>
        <taxon>Mucoromycota</taxon>
        <taxon>Glomeromycotina</taxon>
        <taxon>Glomeromycetes</taxon>
        <taxon>Diversisporales</taxon>
        <taxon>Gigasporaceae</taxon>
        <taxon>Racocetra</taxon>
    </lineage>
</organism>
<protein>
    <submittedName>
        <fullName evidence="1">34392_t:CDS:1</fullName>
    </submittedName>
</protein>
<proteinExistence type="predicted"/>
<dbReference type="EMBL" id="CAJVQC010097663">
    <property type="protein sequence ID" value="CAG8829659.1"/>
    <property type="molecule type" value="Genomic_DNA"/>
</dbReference>
<reference evidence="1" key="1">
    <citation type="submission" date="2021-06" db="EMBL/GenBank/DDBJ databases">
        <authorList>
            <person name="Kallberg Y."/>
            <person name="Tangrot J."/>
            <person name="Rosling A."/>
        </authorList>
    </citation>
    <scope>NUCLEOTIDE SEQUENCE</scope>
    <source>
        <strain evidence="1">MA461A</strain>
    </source>
</reference>
<evidence type="ECO:0000313" key="2">
    <source>
        <dbReference type="Proteomes" id="UP000789920"/>
    </source>
</evidence>
<comment type="caution">
    <text evidence="1">The sequence shown here is derived from an EMBL/GenBank/DDBJ whole genome shotgun (WGS) entry which is preliminary data.</text>
</comment>
<gene>
    <name evidence="1" type="ORF">RPERSI_LOCUS27558</name>
</gene>
<accession>A0ACA9S6S2</accession>